<dbReference type="EMBL" id="LAZR01006218">
    <property type="protein sequence ID" value="KKM93826.1"/>
    <property type="molecule type" value="Genomic_DNA"/>
</dbReference>
<sequence>MHHKLKCYSAVKGESMKKIIDEFVDSIDFEFEDDDIPIDIPFDFEDMD</sequence>
<dbReference type="AlphaFoldDB" id="A0A0F9M3C5"/>
<evidence type="ECO:0000313" key="1">
    <source>
        <dbReference type="EMBL" id="KKM93826.1"/>
    </source>
</evidence>
<reference evidence="1" key="1">
    <citation type="journal article" date="2015" name="Nature">
        <title>Complex archaea that bridge the gap between prokaryotes and eukaryotes.</title>
        <authorList>
            <person name="Spang A."/>
            <person name="Saw J.H."/>
            <person name="Jorgensen S.L."/>
            <person name="Zaremba-Niedzwiedzka K."/>
            <person name="Martijn J."/>
            <person name="Lind A.E."/>
            <person name="van Eijk R."/>
            <person name="Schleper C."/>
            <person name="Guy L."/>
            <person name="Ettema T.J."/>
        </authorList>
    </citation>
    <scope>NUCLEOTIDE SEQUENCE</scope>
</reference>
<protein>
    <submittedName>
        <fullName evidence="1">Uncharacterized protein</fullName>
    </submittedName>
</protein>
<proteinExistence type="predicted"/>
<gene>
    <name evidence="1" type="ORF">LCGC14_1204390</name>
</gene>
<comment type="caution">
    <text evidence="1">The sequence shown here is derived from an EMBL/GenBank/DDBJ whole genome shotgun (WGS) entry which is preliminary data.</text>
</comment>
<accession>A0A0F9M3C5</accession>
<organism evidence="1">
    <name type="scientific">marine sediment metagenome</name>
    <dbReference type="NCBI Taxonomy" id="412755"/>
    <lineage>
        <taxon>unclassified sequences</taxon>
        <taxon>metagenomes</taxon>
        <taxon>ecological metagenomes</taxon>
    </lineage>
</organism>
<name>A0A0F9M3C5_9ZZZZ</name>